<name>A0A1F4UR77_UNCKA</name>
<evidence type="ECO:0000256" key="2">
    <source>
        <dbReference type="ARBA" id="ARBA00022777"/>
    </source>
</evidence>
<protein>
    <recommendedName>
        <fullName evidence="3">Carbohydrate kinase PfkB domain-containing protein</fullName>
    </recommendedName>
</protein>
<comment type="caution">
    <text evidence="4">The sequence shown here is derived from an EMBL/GenBank/DDBJ whole genome shotgun (WGS) entry which is preliminary data.</text>
</comment>
<dbReference type="PROSITE" id="PS00583">
    <property type="entry name" value="PFKB_KINASES_1"/>
    <property type="match status" value="1"/>
</dbReference>
<dbReference type="Pfam" id="PF00294">
    <property type="entry name" value="PfkB"/>
    <property type="match status" value="1"/>
</dbReference>
<dbReference type="AlphaFoldDB" id="A0A1F4UR77"/>
<dbReference type="PANTHER" id="PTHR10584:SF166">
    <property type="entry name" value="RIBOKINASE"/>
    <property type="match status" value="1"/>
</dbReference>
<evidence type="ECO:0000256" key="1">
    <source>
        <dbReference type="ARBA" id="ARBA00022679"/>
    </source>
</evidence>
<dbReference type="Proteomes" id="UP000176608">
    <property type="component" value="Unassembled WGS sequence"/>
</dbReference>
<dbReference type="SUPFAM" id="SSF53613">
    <property type="entry name" value="Ribokinase-like"/>
    <property type="match status" value="1"/>
</dbReference>
<proteinExistence type="predicted"/>
<dbReference type="GO" id="GO:0016301">
    <property type="term" value="F:kinase activity"/>
    <property type="evidence" value="ECO:0007669"/>
    <property type="project" value="UniProtKB-KW"/>
</dbReference>
<dbReference type="EMBL" id="MEVA01000014">
    <property type="protein sequence ID" value="OGC47300.1"/>
    <property type="molecule type" value="Genomic_DNA"/>
</dbReference>
<evidence type="ECO:0000313" key="5">
    <source>
        <dbReference type="Proteomes" id="UP000176608"/>
    </source>
</evidence>
<dbReference type="InterPro" id="IPR029056">
    <property type="entry name" value="Ribokinase-like"/>
</dbReference>
<evidence type="ECO:0000259" key="3">
    <source>
        <dbReference type="Pfam" id="PF00294"/>
    </source>
</evidence>
<sequence>MIFDIITIGDSVIDEFMEIDDATVNCEIDDKECKISFNYADKIPVKNFRKEVGGNAANISVNCATLGLKTAIYTEVGNDSDGNLILETLKQAGVDTSLSGQTEIPTDIHPVVVFKGERTIFSHHSKRDYRFPNFKSPRFIYYTSIGEGFEEIQNELEKWCEQNPNTILAMNPGSTQLHTNMKAVQNFLKNVDVLFVNKEEAQEIVGSKEKNVVELHKKLAEMGVGLSVITDSINGSSAYDSSKQVKIGIYDIDGTVKDKTGAGDAFASGFISAMFYGKEAEEALKWGAINSASGIAVVGATTGACTKEQMEEKLTKTLFTEPKL</sequence>
<dbReference type="InterPro" id="IPR011611">
    <property type="entry name" value="PfkB_dom"/>
</dbReference>
<gene>
    <name evidence="4" type="ORF">A2886_01670</name>
</gene>
<accession>A0A1F4UR77</accession>
<dbReference type="PANTHER" id="PTHR10584">
    <property type="entry name" value="SUGAR KINASE"/>
    <property type="match status" value="1"/>
</dbReference>
<dbReference type="InterPro" id="IPR002173">
    <property type="entry name" value="Carboh/pur_kinase_PfkB_CS"/>
</dbReference>
<keyword evidence="1" id="KW-0808">Transferase</keyword>
<reference evidence="4 5" key="1">
    <citation type="journal article" date="2016" name="Nat. Commun.">
        <title>Thousands of microbial genomes shed light on interconnected biogeochemical processes in an aquifer system.</title>
        <authorList>
            <person name="Anantharaman K."/>
            <person name="Brown C.T."/>
            <person name="Hug L.A."/>
            <person name="Sharon I."/>
            <person name="Castelle C.J."/>
            <person name="Probst A.J."/>
            <person name="Thomas B.C."/>
            <person name="Singh A."/>
            <person name="Wilkins M.J."/>
            <person name="Karaoz U."/>
            <person name="Brodie E.L."/>
            <person name="Williams K.H."/>
            <person name="Hubbard S.S."/>
            <person name="Banfield J.F."/>
        </authorList>
    </citation>
    <scope>NUCLEOTIDE SEQUENCE [LARGE SCALE GENOMIC DNA]</scope>
</reference>
<feature type="domain" description="Carbohydrate kinase PfkB" evidence="3">
    <location>
        <begin position="20"/>
        <end position="292"/>
    </location>
</feature>
<organism evidence="4 5">
    <name type="scientific">candidate division WWE3 bacterium RIFCSPHIGHO2_01_FULL_42_13</name>
    <dbReference type="NCBI Taxonomy" id="1802617"/>
    <lineage>
        <taxon>Bacteria</taxon>
        <taxon>Katanobacteria</taxon>
    </lineage>
</organism>
<evidence type="ECO:0000313" key="4">
    <source>
        <dbReference type="EMBL" id="OGC47300.1"/>
    </source>
</evidence>
<keyword evidence="2" id="KW-0418">Kinase</keyword>
<dbReference type="STRING" id="1802617.A2886_01670"/>
<dbReference type="Gene3D" id="3.40.1190.20">
    <property type="match status" value="1"/>
</dbReference>